<name>A0A9X4LDN4_9BURK</name>
<protein>
    <submittedName>
        <fullName evidence="2">Uncharacterized protein</fullName>
    </submittedName>
</protein>
<evidence type="ECO:0000256" key="1">
    <source>
        <dbReference type="SAM" id="MobiDB-lite"/>
    </source>
</evidence>
<dbReference type="AlphaFoldDB" id="A0A9X4LDN4"/>
<keyword evidence="3" id="KW-1185">Reference proteome</keyword>
<reference evidence="2" key="1">
    <citation type="submission" date="2019-02" db="EMBL/GenBank/DDBJ databases">
        <title>Draft genome of the type strain Pelomonas aquatica CCUG 52575T.</title>
        <authorList>
            <person name="Gomila M."/>
            <person name="Lalucat J."/>
        </authorList>
    </citation>
    <scope>NUCLEOTIDE SEQUENCE</scope>
    <source>
        <strain evidence="2">CCUG 52575</strain>
    </source>
</reference>
<feature type="region of interest" description="Disordered" evidence="1">
    <location>
        <begin position="163"/>
        <end position="185"/>
    </location>
</feature>
<evidence type="ECO:0000313" key="3">
    <source>
        <dbReference type="Proteomes" id="UP001152766"/>
    </source>
</evidence>
<dbReference type="EMBL" id="SGUG01000002">
    <property type="protein sequence ID" value="MDG0861139.1"/>
    <property type="molecule type" value="Genomic_DNA"/>
</dbReference>
<dbReference type="Proteomes" id="UP001152766">
    <property type="component" value="Unassembled WGS sequence"/>
</dbReference>
<evidence type="ECO:0000313" key="2">
    <source>
        <dbReference type="EMBL" id="MDG0861139.1"/>
    </source>
</evidence>
<dbReference type="RefSeq" id="WP_268148223.1">
    <property type="nucleotide sequence ID" value="NZ_JAPPUW010000004.1"/>
</dbReference>
<gene>
    <name evidence="2" type="ORF">EXJ73_01455</name>
</gene>
<comment type="caution">
    <text evidence="2">The sequence shown here is derived from an EMBL/GenBank/DDBJ whole genome shotgun (WGS) entry which is preliminary data.</text>
</comment>
<organism evidence="2 3">
    <name type="scientific">Pelomonas aquatica</name>
    <dbReference type="NCBI Taxonomy" id="431058"/>
    <lineage>
        <taxon>Bacteria</taxon>
        <taxon>Pseudomonadati</taxon>
        <taxon>Pseudomonadota</taxon>
        <taxon>Betaproteobacteria</taxon>
        <taxon>Burkholderiales</taxon>
        <taxon>Sphaerotilaceae</taxon>
        <taxon>Roseateles</taxon>
    </lineage>
</organism>
<accession>A0A9X4LDN4</accession>
<proteinExistence type="predicted"/>
<sequence length="185" mass="20791">MRPPDTERQRARDTFDLEAAMLALPPWQFIRREGDSRAKGSRGSAGHRLRPGLTTRASDGLLREIARDTLAAVRCSQNYIGALRIVLGNQAHAEQFGYLLEMNTRTEFASERTMRTILSQMDAASITFRKQVVLGQGRVQVMHCYRRPPARHEPAEALNAQCRRTEGEDRSGSLPPNIVEADIPH</sequence>